<evidence type="ECO:0000256" key="11">
    <source>
        <dbReference type="ARBA" id="ARBA00022842"/>
    </source>
</evidence>
<evidence type="ECO:0000256" key="2">
    <source>
        <dbReference type="ARBA" id="ARBA00001946"/>
    </source>
</evidence>
<evidence type="ECO:0000256" key="4">
    <source>
        <dbReference type="ARBA" id="ARBA00022723"/>
    </source>
</evidence>
<dbReference type="VEuPathDB" id="FungiDB:SPPG_08605"/>
<dbReference type="PANTHER" id="PTHR14950">
    <property type="entry name" value="DICER-RELATED"/>
    <property type="match status" value="1"/>
</dbReference>
<evidence type="ECO:0000256" key="1">
    <source>
        <dbReference type="ARBA" id="ARBA00001936"/>
    </source>
</evidence>
<keyword evidence="3" id="KW-0540">Nuclease</keyword>
<evidence type="ECO:0000256" key="9">
    <source>
        <dbReference type="ARBA" id="ARBA00022806"/>
    </source>
</evidence>
<dbReference type="Pfam" id="PF03368">
    <property type="entry name" value="Dicer_dimer"/>
    <property type="match status" value="1"/>
</dbReference>
<evidence type="ECO:0000313" key="19">
    <source>
        <dbReference type="Proteomes" id="UP000053201"/>
    </source>
</evidence>
<evidence type="ECO:0000259" key="17">
    <source>
        <dbReference type="PROSITE" id="PS51327"/>
    </source>
</evidence>
<comment type="cofactor">
    <cofactor evidence="2">
        <name>Mg(2+)</name>
        <dbReference type="ChEBI" id="CHEBI:18420"/>
    </cofactor>
</comment>
<feature type="region of interest" description="Disordered" evidence="14">
    <location>
        <begin position="472"/>
        <end position="535"/>
    </location>
</feature>
<keyword evidence="12 13" id="KW-0694">RNA-binding</keyword>
<evidence type="ECO:0000256" key="5">
    <source>
        <dbReference type="ARBA" id="ARBA00022737"/>
    </source>
</evidence>
<evidence type="ECO:0000256" key="3">
    <source>
        <dbReference type="ARBA" id="ARBA00022722"/>
    </source>
</evidence>
<evidence type="ECO:0000256" key="12">
    <source>
        <dbReference type="ARBA" id="ARBA00022884"/>
    </source>
</evidence>
<dbReference type="InParanoid" id="A0A0L0H5L4"/>
<dbReference type="InterPro" id="IPR038248">
    <property type="entry name" value="Dicer_dimer_sf"/>
</dbReference>
<dbReference type="EMBL" id="KQ257472">
    <property type="protein sequence ID" value="KNC96008.1"/>
    <property type="molecule type" value="Genomic_DNA"/>
</dbReference>
<dbReference type="GO" id="GO:0004386">
    <property type="term" value="F:helicase activity"/>
    <property type="evidence" value="ECO:0007669"/>
    <property type="project" value="UniProtKB-KW"/>
</dbReference>
<dbReference type="InterPro" id="IPR011907">
    <property type="entry name" value="RNase_III"/>
</dbReference>
<dbReference type="Gene3D" id="2.170.260.10">
    <property type="entry name" value="paz domain"/>
    <property type="match status" value="1"/>
</dbReference>
<dbReference type="InterPro" id="IPR014720">
    <property type="entry name" value="dsRBD_dom"/>
</dbReference>
<evidence type="ECO:0008006" key="20">
    <source>
        <dbReference type="Google" id="ProtNLM"/>
    </source>
</evidence>
<evidence type="ECO:0000256" key="6">
    <source>
        <dbReference type="ARBA" id="ARBA00022741"/>
    </source>
</evidence>
<dbReference type="Pfam" id="PF00035">
    <property type="entry name" value="dsrm"/>
    <property type="match status" value="1"/>
</dbReference>
<name>A0A0L0H5L4_SPIPD</name>
<feature type="compositionally biased region" description="Polar residues" evidence="14">
    <location>
        <begin position="519"/>
        <end position="535"/>
    </location>
</feature>
<keyword evidence="8" id="KW-0378">Hydrolase</keyword>
<keyword evidence="4" id="KW-0479">Metal-binding</keyword>
<dbReference type="GeneID" id="27691756"/>
<dbReference type="CDD" id="cd00593">
    <property type="entry name" value="RIBOc"/>
    <property type="match status" value="2"/>
</dbReference>
<dbReference type="Gene3D" id="3.30.160.20">
    <property type="match status" value="1"/>
</dbReference>
<keyword evidence="9" id="KW-0347">Helicase</keyword>
<feature type="region of interest" description="Disordered" evidence="14">
    <location>
        <begin position="414"/>
        <end position="436"/>
    </location>
</feature>
<feature type="domain" description="Dicer dsRNA-binding fold" evidence="17">
    <location>
        <begin position="107"/>
        <end position="223"/>
    </location>
</feature>
<dbReference type="PROSITE" id="PS50137">
    <property type="entry name" value="DS_RBD"/>
    <property type="match status" value="1"/>
</dbReference>
<evidence type="ECO:0000256" key="13">
    <source>
        <dbReference type="PROSITE-ProRule" id="PRU00657"/>
    </source>
</evidence>
<dbReference type="RefSeq" id="XP_016604048.1">
    <property type="nucleotide sequence ID" value="XM_016756751.1"/>
</dbReference>
<feature type="compositionally biased region" description="Basic and acidic residues" evidence="14">
    <location>
        <begin position="68"/>
        <end position="77"/>
    </location>
</feature>
<dbReference type="GO" id="GO:0006364">
    <property type="term" value="P:rRNA processing"/>
    <property type="evidence" value="ECO:0007669"/>
    <property type="project" value="InterPro"/>
</dbReference>
<evidence type="ECO:0000256" key="10">
    <source>
        <dbReference type="ARBA" id="ARBA00022840"/>
    </source>
</evidence>
<feature type="domain" description="RNase III" evidence="16">
    <location>
        <begin position="847"/>
        <end position="1009"/>
    </location>
</feature>
<evidence type="ECO:0000256" key="8">
    <source>
        <dbReference type="ARBA" id="ARBA00022801"/>
    </source>
</evidence>
<gene>
    <name evidence="18" type="ORF">SPPG_08605</name>
</gene>
<evidence type="ECO:0000259" key="16">
    <source>
        <dbReference type="PROSITE" id="PS50142"/>
    </source>
</evidence>
<dbReference type="SUPFAM" id="SSF54768">
    <property type="entry name" value="dsRNA-binding domain-like"/>
    <property type="match status" value="1"/>
</dbReference>
<dbReference type="SUPFAM" id="SSF69065">
    <property type="entry name" value="RNase III domain-like"/>
    <property type="match status" value="2"/>
</dbReference>
<dbReference type="Proteomes" id="UP000053201">
    <property type="component" value="Unassembled WGS sequence"/>
</dbReference>
<keyword evidence="11" id="KW-0460">Magnesium</keyword>
<dbReference type="eggNOG" id="KOG0701">
    <property type="taxonomic scope" value="Eukaryota"/>
</dbReference>
<feature type="domain" description="RNase III" evidence="16">
    <location>
        <begin position="1097"/>
        <end position="1242"/>
    </location>
</feature>
<feature type="region of interest" description="Disordered" evidence="14">
    <location>
        <begin position="54"/>
        <end position="85"/>
    </location>
</feature>
<feature type="compositionally biased region" description="Polar residues" evidence="14">
    <location>
        <begin position="414"/>
        <end position="434"/>
    </location>
</feature>
<dbReference type="PROSITE" id="PS50142">
    <property type="entry name" value="RNASE_3_2"/>
    <property type="match status" value="2"/>
</dbReference>
<dbReference type="OrthoDB" id="416741at2759"/>
<reference evidence="18 19" key="1">
    <citation type="submission" date="2009-08" db="EMBL/GenBank/DDBJ databases">
        <title>The Genome Sequence of Spizellomyces punctatus strain DAOM BR117.</title>
        <authorList>
            <consortium name="The Broad Institute Genome Sequencing Platform"/>
            <person name="Russ C."/>
            <person name="Cuomo C."/>
            <person name="Shea T."/>
            <person name="Young S.K."/>
            <person name="Zeng Q."/>
            <person name="Koehrsen M."/>
            <person name="Haas B."/>
            <person name="Borodovsky M."/>
            <person name="Guigo R."/>
            <person name="Alvarado L."/>
            <person name="Berlin A."/>
            <person name="Bochicchio J."/>
            <person name="Borenstein D."/>
            <person name="Chapman S."/>
            <person name="Chen Z."/>
            <person name="Engels R."/>
            <person name="Freedman E."/>
            <person name="Gellesch M."/>
            <person name="Goldberg J."/>
            <person name="Griggs A."/>
            <person name="Gujja S."/>
            <person name="Heiman D."/>
            <person name="Hepburn T."/>
            <person name="Howarth C."/>
            <person name="Jen D."/>
            <person name="Larson L."/>
            <person name="Lewis B."/>
            <person name="Mehta T."/>
            <person name="Park D."/>
            <person name="Pearson M."/>
            <person name="Roberts A."/>
            <person name="Saif S."/>
            <person name="Shenoy N."/>
            <person name="Sisk P."/>
            <person name="Stolte C."/>
            <person name="Sykes S."/>
            <person name="Thomson T."/>
            <person name="Walk T."/>
            <person name="White J."/>
            <person name="Yandava C."/>
            <person name="Burger G."/>
            <person name="Gray M.W."/>
            <person name="Holland P.W.H."/>
            <person name="King N."/>
            <person name="Lang F.B.F."/>
            <person name="Roger A.J."/>
            <person name="Ruiz-Trillo I."/>
            <person name="Lander E."/>
            <person name="Nusbaum C."/>
        </authorList>
    </citation>
    <scope>NUCLEOTIDE SEQUENCE [LARGE SCALE GENOMIC DNA]</scope>
    <source>
        <strain evidence="18 19">DAOM BR117</strain>
    </source>
</reference>
<dbReference type="Gene3D" id="3.30.160.380">
    <property type="entry name" value="Dicer dimerisation domain"/>
    <property type="match status" value="1"/>
</dbReference>
<dbReference type="GO" id="GO:0004525">
    <property type="term" value="F:ribonuclease III activity"/>
    <property type="evidence" value="ECO:0007669"/>
    <property type="project" value="InterPro"/>
</dbReference>
<dbReference type="InterPro" id="IPR000999">
    <property type="entry name" value="RNase_III_dom"/>
</dbReference>
<dbReference type="FunFam" id="1.10.1520.10:FF:000004">
    <property type="entry name" value="Endoribonuclease dicer-like 1"/>
    <property type="match status" value="1"/>
</dbReference>
<dbReference type="Pfam" id="PF00636">
    <property type="entry name" value="Ribonuclease_3"/>
    <property type="match status" value="2"/>
</dbReference>
<dbReference type="GO" id="GO:0005524">
    <property type="term" value="F:ATP binding"/>
    <property type="evidence" value="ECO:0007669"/>
    <property type="project" value="UniProtKB-KW"/>
</dbReference>
<accession>A0A0L0H5L4</accession>
<dbReference type="Gene3D" id="1.10.1520.10">
    <property type="entry name" value="Ribonuclease III domain"/>
    <property type="match status" value="2"/>
</dbReference>
<sequence length="1360" mass="152066">MFRSHTGYVQSRGRARDLAGSEFIIMVRRNNMQGLRTVARAKVAEIMTRSVAKEMLGRSPSQASSSSDSRDQVLRNEDDNDTTERLLGAQDVPLISKAGASISALGAPQLLHRYCQAVSKDGKMDLSAFYSVILEPSSAEAWQTYSGNCEASLSSGDSTPFGYAFQFQFPDGTALAGDVVTGHLRGTRKLAQQSVALEACRRLYAIGALNEHLLPNINYKTKPGAFSLPGILKRWQAHNNREVKDLAYENAGTSLKANLQKEDVLQEYERGVSRVFQKNDSWSHLEDTDLPSAATATSWLYVTILSFGPELESFTRGQEPPVDAFTCLLHKGDHFDASSTTLNDSCKGPACDQPLCRRAEYRRTLAILTSKPLPVASVPSFPVWFDGERSSTVEFISWNPLSRATNHGKSTIQPLQATSEKNGSDNTSKSSVNSGAEPVPFCNEDLALARKFQNKFWDMVLRRPPADIAVPAPHVLGKRKRHPEDGDSRADTSAVGLPARRDSDETSVPPPIQCGGDGSKTSTVTVPSQLAGSHQSDPILADAESVAFDADPRMYMVLPMRRIPYYTGDSLDVEEASGRTHSAVMGAEVQSSSSTETSLQSYVWEPDWDTVRRVVEQKLCTLYDWISCVGVVAEERSCCKLPSGEYVDSSSIGDGRRVGQSASFLDRLSCTGQPAFDEFYDHVCREFVEQSTYKPDDKGDRTTKYRPDILREINQVLKQTVVCTTHNNIKYLPQELMPNLEPTAQFRKGRFGEVLTYKTYVEKLGYAVVHDQSAMVQATHSPSLRNHLKPRFIKRGVLTQPGKIHHKNNTVLLVPDACQVLPLPIDLFRISLIFPSILHKVDIYCMVDDFRQDMELPGISTSTLFTAFAAPSAQEGTNYERLETLGDSFLKYAVSVDLFRRLPTADEGVLSSRRSRIVSNRNLFKKAVNRGFGSLLNVTPFNPRQWAPPGHVPWNPFKRYHYRSRQIDQDDENVSPYSSRRGMWWRMISQKMLADFMEAIVGAYYTDGGNDVALHLLNKFGLVSDVILPSGTGILNRTDAHIKDSKHDTPTNDAFSEEEDIHIDEPRVVTWYNSVSMTPIPGESNPFISSDEHLARLRALEQILRYRFKDQQLLYQALTHTSYNDGHTESYQRLEFLGDAVLDWVLTRFFFNSYPHLSPATLTDLRQAAVNNESFSRMAVSLGLHRCLRHESSSLQLEIDKYVQYLGTLDDTAHPVETVHEGPKVLGDLFEAIAGAVFVDAGCDISTMWMVFRPLMMDFLDIHANPDVVSKSPIRQLHEYFQKKGFAVNDVAYRFANDQEKFMCEILIMDQVIAYAEANTKHLAKRLATFQGLDWIKRSEAHISALLERSRGIRGMSAGS</sequence>
<protein>
    <recommendedName>
        <fullName evidence="20">RNase III domain-containing protein</fullName>
    </recommendedName>
</protein>
<evidence type="ECO:0000313" key="18">
    <source>
        <dbReference type="EMBL" id="KNC96008.1"/>
    </source>
</evidence>
<dbReference type="PANTHER" id="PTHR14950:SF37">
    <property type="entry name" value="ENDORIBONUCLEASE DICER"/>
    <property type="match status" value="1"/>
</dbReference>
<dbReference type="GO" id="GO:0003723">
    <property type="term" value="F:RNA binding"/>
    <property type="evidence" value="ECO:0007669"/>
    <property type="project" value="UniProtKB-UniRule"/>
</dbReference>
<evidence type="ECO:0000256" key="7">
    <source>
        <dbReference type="ARBA" id="ARBA00022759"/>
    </source>
</evidence>
<comment type="cofactor">
    <cofactor evidence="1">
        <name>Mn(2+)</name>
        <dbReference type="ChEBI" id="CHEBI:29035"/>
    </cofactor>
</comment>
<dbReference type="SMART" id="SM00535">
    <property type="entry name" value="RIBOc"/>
    <property type="match status" value="2"/>
</dbReference>
<feature type="compositionally biased region" description="Low complexity" evidence="14">
    <location>
        <begin position="58"/>
        <end position="67"/>
    </location>
</feature>
<dbReference type="PROSITE" id="PS00517">
    <property type="entry name" value="RNASE_3_1"/>
    <property type="match status" value="1"/>
</dbReference>
<keyword evidence="5" id="KW-0677">Repeat</keyword>
<dbReference type="PROSITE" id="PS51327">
    <property type="entry name" value="DICER_DSRBF"/>
    <property type="match status" value="1"/>
</dbReference>
<keyword evidence="7" id="KW-0255">Endonuclease</keyword>
<dbReference type="HAMAP" id="MF_00104">
    <property type="entry name" value="RNase_III"/>
    <property type="match status" value="1"/>
</dbReference>
<dbReference type="InterPro" id="IPR036389">
    <property type="entry name" value="RNase_III_sf"/>
</dbReference>
<organism evidence="18 19">
    <name type="scientific">Spizellomyces punctatus (strain DAOM BR117)</name>
    <dbReference type="NCBI Taxonomy" id="645134"/>
    <lineage>
        <taxon>Eukaryota</taxon>
        <taxon>Fungi</taxon>
        <taxon>Fungi incertae sedis</taxon>
        <taxon>Chytridiomycota</taxon>
        <taxon>Chytridiomycota incertae sedis</taxon>
        <taxon>Chytridiomycetes</taxon>
        <taxon>Spizellomycetales</taxon>
        <taxon>Spizellomycetaceae</taxon>
        <taxon>Spizellomyces</taxon>
    </lineage>
</organism>
<keyword evidence="10" id="KW-0067">ATP-binding</keyword>
<evidence type="ECO:0000259" key="15">
    <source>
        <dbReference type="PROSITE" id="PS50137"/>
    </source>
</evidence>
<evidence type="ECO:0000256" key="14">
    <source>
        <dbReference type="SAM" id="MobiDB-lite"/>
    </source>
</evidence>
<dbReference type="STRING" id="645134.A0A0L0H5L4"/>
<keyword evidence="6" id="KW-0547">Nucleotide-binding</keyword>
<dbReference type="InterPro" id="IPR005034">
    <property type="entry name" value="Dicer_dimerisation"/>
</dbReference>
<dbReference type="GO" id="GO:0046872">
    <property type="term" value="F:metal ion binding"/>
    <property type="evidence" value="ECO:0007669"/>
    <property type="project" value="UniProtKB-KW"/>
</dbReference>
<feature type="domain" description="DRBM" evidence="15">
    <location>
        <begin position="1272"/>
        <end position="1338"/>
    </location>
</feature>
<keyword evidence="19" id="KW-1185">Reference proteome</keyword>
<proteinExistence type="inferred from homology"/>